<reference evidence="4" key="2">
    <citation type="submission" date="2015-01" db="EMBL/GenBank/DDBJ databases">
        <title>Evolutionary Origins and Diversification of the Mycorrhizal Mutualists.</title>
        <authorList>
            <consortium name="DOE Joint Genome Institute"/>
            <consortium name="Mycorrhizal Genomics Consortium"/>
            <person name="Kohler A."/>
            <person name="Kuo A."/>
            <person name="Nagy L.G."/>
            <person name="Floudas D."/>
            <person name="Copeland A."/>
            <person name="Barry K.W."/>
            <person name="Cichocki N."/>
            <person name="Veneault-Fourrey C."/>
            <person name="LaButti K."/>
            <person name="Lindquist E.A."/>
            <person name="Lipzen A."/>
            <person name="Lundell T."/>
            <person name="Morin E."/>
            <person name="Murat C."/>
            <person name="Riley R."/>
            <person name="Ohm R."/>
            <person name="Sun H."/>
            <person name="Tunlid A."/>
            <person name="Henrissat B."/>
            <person name="Grigoriev I.V."/>
            <person name="Hibbett D.S."/>
            <person name="Martin F."/>
        </authorList>
    </citation>
    <scope>NUCLEOTIDE SEQUENCE [LARGE SCALE GENOMIC DNA]</scope>
    <source>
        <strain evidence="4">MUT 4182</strain>
    </source>
</reference>
<dbReference type="EMBL" id="KN823067">
    <property type="protein sequence ID" value="KIO24147.1"/>
    <property type="molecule type" value="Genomic_DNA"/>
</dbReference>
<dbReference type="Proteomes" id="UP000054248">
    <property type="component" value="Unassembled WGS sequence"/>
</dbReference>
<dbReference type="HOGENOM" id="CLU_004400_1_0_1"/>
<feature type="region of interest" description="Disordered" evidence="1">
    <location>
        <begin position="83"/>
        <end position="131"/>
    </location>
</feature>
<dbReference type="AlphaFoldDB" id="A0A0C3LRV3"/>
<feature type="domain" description="Vacuolar sorting protein 39/Transforming growth factor beta receptor-associated" evidence="2">
    <location>
        <begin position="329"/>
        <end position="412"/>
    </location>
</feature>
<dbReference type="GO" id="GO:0016020">
    <property type="term" value="C:membrane"/>
    <property type="evidence" value="ECO:0007669"/>
    <property type="project" value="TreeGrafter"/>
</dbReference>
<evidence type="ECO:0000313" key="3">
    <source>
        <dbReference type="EMBL" id="KIO24147.1"/>
    </source>
</evidence>
<sequence length="696" mass="75836">MTGGGDPTRGTLDYPQHPLSICIDYPYVVALLPNGTIEIHSIVTLSIVAILSCPTTLQPCLLSSSAGGYLVPSLQRNNAIKPTVIPLLNPPPATPTKSRPAQDPTSPPGGSGLTPPSTPTPQPGLNRSSISEASYTRSGTLVAGLRGMQSLLPSTLGSQIDSLLESNRVEDAVGLLNQAREKLEKSTGVREVLLIHQRIAFRYLFATGFDDAGKHFLLGKTDPRLLVRLFPELRGNMITTSEELSIFTGVADQARAFDSIDAIIMANLVRNYHPHIKPSVEEATPTAELRRVLNMTARDMLASFLKKSRDNVPSLVVDPLDVPKVQKIVDTTLLKLHIEENQTPQMMALVNMSENIVVTEVEALLIEHHKFTVLSKLYEKKGDESKLLEIWTKVVDGEWKDPALANPLPRIKDLLMETKDRVLVQRYGIWLIKHDPEASLKLFTTKDSKRGIKLDENLILRALRAADAAVGEQYLEHLVLVRRNPEPALSTQLAKSYIERLVSSLEDPEALHMWREALTTYTGRGASTDSSLASLPFLSYLIKLADRQHALTRIKLALFLQGSAYYDLELIRSHLEDGAIKGLFPLETAIVYGRTGNHDGALSILVHSLKDSTTAEAYCTLGGDVIPPKVASAVAQQMGIEAWGQLVTASSPGSGFGTAAARGSTAGRSTSVRAPVSEDTKKALISILMRVYMKGG</sequence>
<evidence type="ECO:0000259" key="2">
    <source>
        <dbReference type="Pfam" id="PF10366"/>
    </source>
</evidence>
<accession>A0A0C3LRV3</accession>
<dbReference type="GO" id="GO:0005737">
    <property type="term" value="C:cytoplasm"/>
    <property type="evidence" value="ECO:0007669"/>
    <property type="project" value="TreeGrafter"/>
</dbReference>
<dbReference type="OrthoDB" id="5325112at2759"/>
<protein>
    <recommendedName>
        <fullName evidence="2">Vacuolar sorting protein 39/Transforming growth factor beta receptor-associated domain-containing protein</fullName>
    </recommendedName>
</protein>
<organism evidence="3 4">
    <name type="scientific">Tulasnella calospora MUT 4182</name>
    <dbReference type="NCBI Taxonomy" id="1051891"/>
    <lineage>
        <taxon>Eukaryota</taxon>
        <taxon>Fungi</taxon>
        <taxon>Dikarya</taxon>
        <taxon>Basidiomycota</taxon>
        <taxon>Agaricomycotina</taxon>
        <taxon>Agaricomycetes</taxon>
        <taxon>Cantharellales</taxon>
        <taxon>Tulasnellaceae</taxon>
        <taxon>Tulasnella</taxon>
    </lineage>
</organism>
<evidence type="ECO:0000256" key="1">
    <source>
        <dbReference type="SAM" id="MobiDB-lite"/>
    </source>
</evidence>
<dbReference type="InterPro" id="IPR019452">
    <property type="entry name" value="VPS39/TGF_beta_rcpt-assoc_1"/>
</dbReference>
<dbReference type="PANTHER" id="PTHR12894:SF27">
    <property type="entry name" value="TRANSFORMING GROWTH FACTOR-BETA RECEPTOR-ASSOCIATED PROTEIN 1"/>
    <property type="match status" value="1"/>
</dbReference>
<dbReference type="PANTHER" id="PTHR12894">
    <property type="entry name" value="CNH DOMAIN CONTAINING"/>
    <property type="match status" value="1"/>
</dbReference>
<proteinExistence type="predicted"/>
<keyword evidence="4" id="KW-1185">Reference proteome</keyword>
<gene>
    <name evidence="3" type="ORF">M407DRAFT_15469</name>
</gene>
<dbReference type="GO" id="GO:0006914">
    <property type="term" value="P:autophagy"/>
    <property type="evidence" value="ECO:0007669"/>
    <property type="project" value="TreeGrafter"/>
</dbReference>
<evidence type="ECO:0000313" key="4">
    <source>
        <dbReference type="Proteomes" id="UP000054248"/>
    </source>
</evidence>
<dbReference type="GO" id="GO:0034058">
    <property type="term" value="P:endosomal vesicle fusion"/>
    <property type="evidence" value="ECO:0007669"/>
    <property type="project" value="TreeGrafter"/>
</dbReference>
<dbReference type="STRING" id="1051891.A0A0C3LRV3"/>
<name>A0A0C3LRV3_9AGAM</name>
<dbReference type="InterPro" id="IPR032914">
    <property type="entry name" value="Vam6/VPS39/TRAP1"/>
</dbReference>
<dbReference type="Pfam" id="PF10366">
    <property type="entry name" value="Vps39_1"/>
    <property type="match status" value="1"/>
</dbReference>
<reference evidence="3 4" key="1">
    <citation type="submission" date="2014-04" db="EMBL/GenBank/DDBJ databases">
        <authorList>
            <consortium name="DOE Joint Genome Institute"/>
            <person name="Kuo A."/>
            <person name="Girlanda M."/>
            <person name="Perotto S."/>
            <person name="Kohler A."/>
            <person name="Nagy L.G."/>
            <person name="Floudas D."/>
            <person name="Copeland A."/>
            <person name="Barry K.W."/>
            <person name="Cichocki N."/>
            <person name="Veneault-Fourrey C."/>
            <person name="LaButti K."/>
            <person name="Lindquist E.A."/>
            <person name="Lipzen A."/>
            <person name="Lundell T."/>
            <person name="Morin E."/>
            <person name="Murat C."/>
            <person name="Sun H."/>
            <person name="Tunlid A."/>
            <person name="Henrissat B."/>
            <person name="Grigoriev I.V."/>
            <person name="Hibbett D.S."/>
            <person name="Martin F."/>
            <person name="Nordberg H.P."/>
            <person name="Cantor M.N."/>
            <person name="Hua S.X."/>
        </authorList>
    </citation>
    <scope>NUCLEOTIDE SEQUENCE [LARGE SCALE GENOMIC DNA]</scope>
    <source>
        <strain evidence="3 4">MUT 4182</strain>
    </source>
</reference>